<dbReference type="NCBIfam" id="TIGR00641">
    <property type="entry name" value="acid_CoA_mut_N"/>
    <property type="match status" value="1"/>
</dbReference>
<dbReference type="PANTHER" id="PTHR48101:SF1">
    <property type="entry name" value="METHYLMALONYL-COA MUTASE, LARGE SUBUNIT"/>
    <property type="match status" value="1"/>
</dbReference>
<dbReference type="GO" id="GO:0031419">
    <property type="term" value="F:cobalamin binding"/>
    <property type="evidence" value="ECO:0007669"/>
    <property type="project" value="InterPro"/>
</dbReference>
<accession>A0A9D6V5F1</accession>
<dbReference type="InterPro" id="IPR006098">
    <property type="entry name" value="MMCoA_mutase_a_cat"/>
</dbReference>
<evidence type="ECO:0000313" key="3">
    <source>
        <dbReference type="EMBL" id="MBI5252441.1"/>
    </source>
</evidence>
<dbReference type="InterPro" id="IPR006099">
    <property type="entry name" value="MeMalonylCoA_mutase_a/b_cat"/>
</dbReference>
<evidence type="ECO:0000259" key="2">
    <source>
        <dbReference type="Pfam" id="PF01642"/>
    </source>
</evidence>
<dbReference type="EMBL" id="JACRDE010000607">
    <property type="protein sequence ID" value="MBI5252441.1"/>
    <property type="molecule type" value="Genomic_DNA"/>
</dbReference>
<comment type="caution">
    <text evidence="3">The sequence shown here is derived from an EMBL/GenBank/DDBJ whole genome shotgun (WGS) entry which is preliminary data.</text>
</comment>
<evidence type="ECO:0000313" key="4">
    <source>
        <dbReference type="Proteomes" id="UP000807825"/>
    </source>
</evidence>
<dbReference type="InterPro" id="IPR016176">
    <property type="entry name" value="Cbl-dep_enz_cat"/>
</dbReference>
<dbReference type="Proteomes" id="UP000807825">
    <property type="component" value="Unassembled WGS sequence"/>
</dbReference>
<dbReference type="Pfam" id="PF01642">
    <property type="entry name" value="MM_CoA_mutase"/>
    <property type="match status" value="1"/>
</dbReference>
<dbReference type="SUPFAM" id="SSF51703">
    <property type="entry name" value="Cobalamin (vitamin B12)-dependent enzymes"/>
    <property type="match status" value="1"/>
</dbReference>
<feature type="domain" description="Methylmalonyl-CoA mutase alpha/beta chain catalytic" evidence="2">
    <location>
        <begin position="32"/>
        <end position="548"/>
    </location>
</feature>
<keyword evidence="1" id="KW-0413">Isomerase</keyword>
<sequence>MDKIREKMASWEESTLKRALSGSGERKDVFTTDSGIPVKNVYTPLDLEGMDYSHDLSFPGDYPYTRGVYPSMYRGRLWTMRQYAGFGTSEETNQRFRYLLDQGSTGLSVAFDLPTQLGYDSTDPLAEGSVGRVGVAVDTLRDMETIFQGIPLDKVSTSMTINATAPILLAMYIVVGEMQGVPQSQLTGTTQNDILKEFIARGTYIFPPEPSLRLTLDIIEYCFYHVPRWNTLNIAGYHIREAGATAVQELAFTLADAITYIEKAQERGLDVDDFAPRLSYSLGCYRDLFEEVAKFRAARRLFAKIMKERFGAKDPRSCLFRTFSGSCGSTLVSQQPINNIVRIAMHALMSILGGHQAIHTACWDEGYAIPSQDSATIALRTQQILAYESGLTSTIDPLGGSYYVEALTNEIENKTREYLEKIDSMGGMLTAIQDGYIQREIQESSVRFQQEVYSGEKVFVGVNKFEDTEKKTEDYDFFEVDPGVEDRQIAKVAQVKAERSSLKVEAALEALSGAVDRKENLMPFILEAVRSYATVGEICGLMREAWGEFKAPIYI</sequence>
<dbReference type="Gene3D" id="3.20.20.240">
    <property type="entry name" value="Methylmalonyl-CoA mutase"/>
    <property type="match status" value="1"/>
</dbReference>
<name>A0A9D6V5F1_9BACT</name>
<dbReference type="PANTHER" id="PTHR48101">
    <property type="entry name" value="METHYLMALONYL-COA MUTASE, MITOCHONDRIAL-RELATED"/>
    <property type="match status" value="1"/>
</dbReference>
<organism evidence="3 4">
    <name type="scientific">Desulfomonile tiedjei</name>
    <dbReference type="NCBI Taxonomy" id="2358"/>
    <lineage>
        <taxon>Bacteria</taxon>
        <taxon>Pseudomonadati</taxon>
        <taxon>Thermodesulfobacteriota</taxon>
        <taxon>Desulfomonilia</taxon>
        <taxon>Desulfomonilales</taxon>
        <taxon>Desulfomonilaceae</taxon>
        <taxon>Desulfomonile</taxon>
    </lineage>
</organism>
<dbReference type="AlphaFoldDB" id="A0A9D6V5F1"/>
<dbReference type="GO" id="GO:0004494">
    <property type="term" value="F:methylmalonyl-CoA mutase activity"/>
    <property type="evidence" value="ECO:0007669"/>
    <property type="project" value="InterPro"/>
</dbReference>
<reference evidence="3" key="1">
    <citation type="submission" date="2020-07" db="EMBL/GenBank/DDBJ databases">
        <title>Huge and variable diversity of episymbiotic CPR bacteria and DPANN archaea in groundwater ecosystems.</title>
        <authorList>
            <person name="He C.Y."/>
            <person name="Keren R."/>
            <person name="Whittaker M."/>
            <person name="Farag I.F."/>
            <person name="Doudna J."/>
            <person name="Cate J.H.D."/>
            <person name="Banfield J.F."/>
        </authorList>
    </citation>
    <scope>NUCLEOTIDE SEQUENCE</scope>
    <source>
        <strain evidence="3">NC_groundwater_1664_Pr3_B-0.1um_52_9</strain>
    </source>
</reference>
<gene>
    <name evidence="3" type="ORF">HY912_23350</name>
</gene>
<protein>
    <submittedName>
        <fullName evidence="3">Methylmalonyl-CoA mutase</fullName>
    </submittedName>
</protein>
<proteinExistence type="predicted"/>
<evidence type="ECO:0000256" key="1">
    <source>
        <dbReference type="ARBA" id="ARBA00023235"/>
    </source>
</evidence>